<proteinExistence type="predicted"/>
<reference evidence="10" key="1">
    <citation type="submission" date="2022-10" db="EMBL/GenBank/DDBJ databases">
        <title>Genome assembly of Pristionchus species.</title>
        <authorList>
            <person name="Yoshida K."/>
            <person name="Sommer R.J."/>
        </authorList>
    </citation>
    <scope>NUCLEOTIDE SEQUENCE [LARGE SCALE GENOMIC DNA]</scope>
    <source>
        <strain evidence="10">RS5460</strain>
    </source>
</reference>
<sequence length="284" mass="31497">ARTLITSYRRAYNYSLTSFTSLLLLENPSLYLSPSTIPRAIFYRSMQQVPMNLMENGTKRDLITSYTDTGFETSLMLHTDEPSHQVDLGRDEGPRSPPHSNPSTAQTKKIKFNMSSKIQIIPNNRQGQLNTGYIGTMAGVLKLAEIFLAFIAFVLSICSDRKSTTAAWTEHISFETMMVVCVLLLGYVAFPHLTLHNEPTREGLIVVELLFYGVNTLFYFISIWLMVHLSASWGVDGKGSAIMGAVVCVALTVIFAIETVMKLKAWKGENAPQTTIVNGGNTQA</sequence>
<protein>
    <recommendedName>
        <fullName evidence="8">MARVEL domain-containing protein</fullName>
    </recommendedName>
</protein>
<evidence type="ECO:0000256" key="2">
    <source>
        <dbReference type="ARBA" id="ARBA00022692"/>
    </source>
</evidence>
<keyword evidence="10" id="KW-1185">Reference proteome</keyword>
<evidence type="ECO:0000313" key="10">
    <source>
        <dbReference type="Proteomes" id="UP001328107"/>
    </source>
</evidence>
<feature type="transmembrane region" description="Helical" evidence="7">
    <location>
        <begin position="239"/>
        <end position="257"/>
    </location>
</feature>
<dbReference type="EMBL" id="BTRK01000006">
    <property type="protein sequence ID" value="GMR59197.1"/>
    <property type="molecule type" value="Genomic_DNA"/>
</dbReference>
<dbReference type="PROSITE" id="PS51225">
    <property type="entry name" value="MARVEL"/>
    <property type="match status" value="1"/>
</dbReference>
<gene>
    <name evidence="9" type="ORF">PMAYCL1PPCAC_29392</name>
</gene>
<evidence type="ECO:0000256" key="4">
    <source>
        <dbReference type="ARBA" id="ARBA00023136"/>
    </source>
</evidence>
<feature type="non-terminal residue" evidence="9">
    <location>
        <position position="1"/>
    </location>
</feature>
<accession>A0AAN5DBK9</accession>
<feature type="region of interest" description="Disordered" evidence="6">
    <location>
        <begin position="82"/>
        <end position="107"/>
    </location>
</feature>
<evidence type="ECO:0000256" key="1">
    <source>
        <dbReference type="ARBA" id="ARBA00004141"/>
    </source>
</evidence>
<keyword evidence="4 5" id="KW-0472">Membrane</keyword>
<dbReference type="Proteomes" id="UP001328107">
    <property type="component" value="Unassembled WGS sequence"/>
</dbReference>
<feature type="domain" description="MARVEL" evidence="8">
    <location>
        <begin position="133"/>
        <end position="267"/>
    </location>
</feature>
<dbReference type="GO" id="GO:0016020">
    <property type="term" value="C:membrane"/>
    <property type="evidence" value="ECO:0007669"/>
    <property type="project" value="UniProtKB-SubCell"/>
</dbReference>
<feature type="compositionally biased region" description="Basic and acidic residues" evidence="6">
    <location>
        <begin position="82"/>
        <end position="94"/>
    </location>
</feature>
<feature type="transmembrane region" description="Helical" evidence="7">
    <location>
        <begin position="177"/>
        <end position="195"/>
    </location>
</feature>
<keyword evidence="3 7" id="KW-1133">Transmembrane helix</keyword>
<feature type="transmembrane region" description="Helical" evidence="7">
    <location>
        <begin position="133"/>
        <end position="157"/>
    </location>
</feature>
<evidence type="ECO:0000256" key="5">
    <source>
        <dbReference type="PROSITE-ProRule" id="PRU00581"/>
    </source>
</evidence>
<feature type="transmembrane region" description="Helical" evidence="7">
    <location>
        <begin position="207"/>
        <end position="227"/>
    </location>
</feature>
<keyword evidence="2 5" id="KW-0812">Transmembrane</keyword>
<dbReference type="InterPro" id="IPR050578">
    <property type="entry name" value="MARVEL-CKLF_proteins"/>
</dbReference>
<evidence type="ECO:0000259" key="8">
    <source>
        <dbReference type="PROSITE" id="PS51225"/>
    </source>
</evidence>
<comment type="caution">
    <text evidence="9">The sequence shown here is derived from an EMBL/GenBank/DDBJ whole genome shotgun (WGS) entry which is preliminary data.</text>
</comment>
<evidence type="ECO:0000256" key="6">
    <source>
        <dbReference type="SAM" id="MobiDB-lite"/>
    </source>
</evidence>
<organism evidence="9 10">
    <name type="scientific">Pristionchus mayeri</name>
    <dbReference type="NCBI Taxonomy" id="1317129"/>
    <lineage>
        <taxon>Eukaryota</taxon>
        <taxon>Metazoa</taxon>
        <taxon>Ecdysozoa</taxon>
        <taxon>Nematoda</taxon>
        <taxon>Chromadorea</taxon>
        <taxon>Rhabditida</taxon>
        <taxon>Rhabditina</taxon>
        <taxon>Diplogasteromorpha</taxon>
        <taxon>Diplogasteroidea</taxon>
        <taxon>Neodiplogasteridae</taxon>
        <taxon>Pristionchus</taxon>
    </lineage>
</organism>
<evidence type="ECO:0000256" key="3">
    <source>
        <dbReference type="ARBA" id="ARBA00022989"/>
    </source>
</evidence>
<dbReference type="AlphaFoldDB" id="A0AAN5DBK9"/>
<comment type="subcellular location">
    <subcellularLocation>
        <location evidence="1">Membrane</location>
        <topology evidence="1">Multi-pass membrane protein</topology>
    </subcellularLocation>
</comment>
<dbReference type="PANTHER" id="PTHR22776:SF52">
    <property type="entry name" value="MARVEL DOMAIN-CONTAINING PROTEIN"/>
    <property type="match status" value="1"/>
</dbReference>
<name>A0AAN5DBK9_9BILA</name>
<dbReference type="PANTHER" id="PTHR22776">
    <property type="entry name" value="MARVEL-CONTAINING POTENTIAL LIPID RAFT-ASSOCIATED PROTEIN"/>
    <property type="match status" value="1"/>
</dbReference>
<evidence type="ECO:0000313" key="9">
    <source>
        <dbReference type="EMBL" id="GMR59197.1"/>
    </source>
</evidence>
<evidence type="ECO:0000256" key="7">
    <source>
        <dbReference type="SAM" id="Phobius"/>
    </source>
</evidence>
<dbReference type="InterPro" id="IPR008253">
    <property type="entry name" value="Marvel"/>
</dbReference>